<feature type="region of interest" description="Disordered" evidence="1">
    <location>
        <begin position="157"/>
        <end position="178"/>
    </location>
</feature>
<feature type="region of interest" description="Disordered" evidence="1">
    <location>
        <begin position="199"/>
        <end position="233"/>
    </location>
</feature>
<evidence type="ECO:0000256" key="1">
    <source>
        <dbReference type="SAM" id="MobiDB-lite"/>
    </source>
</evidence>
<reference evidence="2" key="1">
    <citation type="submission" date="2014-11" db="EMBL/GenBank/DDBJ databases">
        <authorList>
            <person name="Otto D Thomas"/>
            <person name="Naeem Raeece"/>
        </authorList>
    </citation>
    <scope>NUCLEOTIDE SEQUENCE</scope>
</reference>
<dbReference type="AlphaFoldDB" id="A0A0G4H6L7"/>
<feature type="compositionally biased region" description="Basic residues" evidence="1">
    <location>
        <begin position="465"/>
        <end position="474"/>
    </location>
</feature>
<organism evidence="2">
    <name type="scientific">Chromera velia CCMP2878</name>
    <dbReference type="NCBI Taxonomy" id="1169474"/>
    <lineage>
        <taxon>Eukaryota</taxon>
        <taxon>Sar</taxon>
        <taxon>Alveolata</taxon>
        <taxon>Colpodellida</taxon>
        <taxon>Chromeraceae</taxon>
        <taxon>Chromera</taxon>
    </lineage>
</organism>
<proteinExistence type="predicted"/>
<feature type="region of interest" description="Disordered" evidence="1">
    <location>
        <begin position="310"/>
        <end position="342"/>
    </location>
</feature>
<evidence type="ECO:0000313" key="2">
    <source>
        <dbReference type="EMBL" id="CEM39276.1"/>
    </source>
</evidence>
<accession>A0A0G4H6L7</accession>
<feature type="compositionally biased region" description="Low complexity" evidence="1">
    <location>
        <begin position="423"/>
        <end position="434"/>
    </location>
</feature>
<gene>
    <name evidence="2" type="ORF">Cvel_5748</name>
</gene>
<name>A0A0G4H6L7_9ALVE</name>
<dbReference type="VEuPathDB" id="CryptoDB:Cvel_5748"/>
<sequence>MQDPSQAAPQPPNAEGGKSEANVNRDNKAGFVFPCRSTVVSSVAQHPHAGVRMRSKSQILSTVTTAAKTDHSSEVYNVQKLRSQCNDPEDTGGAGRAQACLFGKSKEPRFPVPNWHLRGYEDNDATLLAREMALLVRERQKKKITEKMDAMRRGAKTSLGFRRDPPVVQRDQAVAEETEDRKPRYCCYPYNGYPSYWNKKESTASNETPDQESTQDSQPKQKIPSRVWRPSAGLNLLAGPPPVGRIATEQQRLGVSAVPQPVDIRSPYGGSMDIPDNPYLSKKWPKPHYSKDGFEPPRTPLTTLQRRYISTFGRPPPSDSEPKKPSRHPIRGQFEESPLGSQPFQAQTRLLQTSLQETDHRLLALRASLAEIRKRDRERREKNVQLAKGYGPRPFASTVGSGFTEARSSPPPGGANAWKRRVGGSSEGSCSTAAGSGGSGGTGRGERRHSDVPSWNWSPAGRTARIQKKQKKRPPQPDRLESGIFRSRCRLDFFPRSLEAVRAVGGGVQKGCEMPVHMKVWRDQVIRQGHIMRK</sequence>
<feature type="compositionally biased region" description="Polar residues" evidence="1">
    <location>
        <begin position="203"/>
        <end position="220"/>
    </location>
</feature>
<protein>
    <submittedName>
        <fullName evidence="2">Uncharacterized protein</fullName>
    </submittedName>
</protein>
<dbReference type="EMBL" id="CDMZ01001920">
    <property type="protein sequence ID" value="CEM39276.1"/>
    <property type="molecule type" value="Genomic_DNA"/>
</dbReference>
<feature type="region of interest" description="Disordered" evidence="1">
    <location>
        <begin position="376"/>
        <end position="482"/>
    </location>
</feature>
<feature type="region of interest" description="Disordered" evidence="1">
    <location>
        <begin position="1"/>
        <end position="25"/>
    </location>
</feature>